<proteinExistence type="inferred from homology"/>
<dbReference type="CDD" id="cd07153">
    <property type="entry name" value="Fur_like"/>
    <property type="match status" value="1"/>
</dbReference>
<dbReference type="InterPro" id="IPR036388">
    <property type="entry name" value="WH-like_DNA-bd_sf"/>
</dbReference>
<evidence type="ECO:0000256" key="7">
    <source>
        <dbReference type="PIRSR" id="PIRSR602481-1"/>
    </source>
</evidence>
<dbReference type="GO" id="GO:0045892">
    <property type="term" value="P:negative regulation of DNA-templated transcription"/>
    <property type="evidence" value="ECO:0007669"/>
    <property type="project" value="TreeGrafter"/>
</dbReference>
<keyword evidence="6" id="KW-0804">Transcription</keyword>
<feature type="binding site" evidence="8">
    <location>
        <position position="125"/>
    </location>
    <ligand>
        <name>Fe cation</name>
        <dbReference type="ChEBI" id="CHEBI:24875"/>
    </ligand>
</feature>
<dbReference type="InterPro" id="IPR002481">
    <property type="entry name" value="FUR"/>
</dbReference>
<dbReference type="HOGENOM" id="CLU_096072_3_1_10"/>
<accession>B3QZ72</accession>
<dbReference type="SUPFAM" id="SSF46785">
    <property type="entry name" value="Winged helix' DNA-binding domain"/>
    <property type="match status" value="1"/>
</dbReference>
<dbReference type="eggNOG" id="COG0735">
    <property type="taxonomic scope" value="Bacteria"/>
</dbReference>
<feature type="binding site" evidence="7">
    <location>
        <position position="93"/>
    </location>
    <ligand>
        <name>Zn(2+)</name>
        <dbReference type="ChEBI" id="CHEBI:29105"/>
    </ligand>
</feature>
<evidence type="ECO:0000256" key="8">
    <source>
        <dbReference type="PIRSR" id="PIRSR602481-2"/>
    </source>
</evidence>
<keyword evidence="8" id="KW-0408">Iron</keyword>
<comment type="cofactor">
    <cofactor evidence="7">
        <name>Zn(2+)</name>
        <dbReference type="ChEBI" id="CHEBI:29105"/>
    </cofactor>
    <text evidence="7">Binds 1 zinc ion per subunit.</text>
</comment>
<sequence>MTYNEKYVSILRQHDFKVTLPRVKLLEILDGSGEPLSAFDIHKTLSKHGTDLATIYRSLSKFVEAGLLNKIDFGDEFSRYELATNEHYHHFICNECGKVIKIHQCNFDKLSKDIEKVAGHKVLSHEIIFRGICNECVSVASVAH</sequence>
<evidence type="ECO:0000256" key="5">
    <source>
        <dbReference type="ARBA" id="ARBA00023125"/>
    </source>
</evidence>
<dbReference type="GO" id="GO:0008270">
    <property type="term" value="F:zinc ion binding"/>
    <property type="evidence" value="ECO:0007669"/>
    <property type="project" value="TreeGrafter"/>
</dbReference>
<keyword evidence="3 7" id="KW-0862">Zinc</keyword>
<feature type="binding site" evidence="7">
    <location>
        <position position="136"/>
    </location>
    <ligand>
        <name>Zn(2+)</name>
        <dbReference type="ChEBI" id="CHEBI:29105"/>
    </ligand>
</feature>
<dbReference type="GO" id="GO:1900376">
    <property type="term" value="P:regulation of secondary metabolite biosynthetic process"/>
    <property type="evidence" value="ECO:0007669"/>
    <property type="project" value="TreeGrafter"/>
</dbReference>
<dbReference type="PANTHER" id="PTHR33202">
    <property type="entry name" value="ZINC UPTAKE REGULATION PROTEIN"/>
    <property type="match status" value="1"/>
</dbReference>
<dbReference type="Proteomes" id="UP000001208">
    <property type="component" value="Chromosome"/>
</dbReference>
<dbReference type="AlphaFoldDB" id="B3QZ72"/>
<protein>
    <submittedName>
        <fullName evidence="9">Ferric uptake regulator, Fur family</fullName>
    </submittedName>
</protein>
<name>B3QZ72_CHLT3</name>
<keyword evidence="5" id="KW-0238">DNA-binding</keyword>
<dbReference type="PANTHER" id="PTHR33202:SF7">
    <property type="entry name" value="FERRIC UPTAKE REGULATION PROTEIN"/>
    <property type="match status" value="1"/>
</dbReference>
<feature type="binding site" evidence="7">
    <location>
        <position position="96"/>
    </location>
    <ligand>
        <name>Zn(2+)</name>
        <dbReference type="ChEBI" id="CHEBI:29105"/>
    </ligand>
</feature>
<evidence type="ECO:0000256" key="6">
    <source>
        <dbReference type="ARBA" id="ARBA00023163"/>
    </source>
</evidence>
<comment type="cofactor">
    <cofactor evidence="8">
        <name>Mn(2+)</name>
        <dbReference type="ChEBI" id="CHEBI:29035"/>
    </cofactor>
    <cofactor evidence="8">
        <name>Fe(2+)</name>
        <dbReference type="ChEBI" id="CHEBI:29033"/>
    </cofactor>
    <text evidence="8">Binds 1 Mn(2+) or Fe(2+) ion per subunit.</text>
</comment>
<feature type="binding site" evidence="8">
    <location>
        <position position="87"/>
    </location>
    <ligand>
        <name>Fe cation</name>
        <dbReference type="ChEBI" id="CHEBI:24875"/>
    </ligand>
</feature>
<dbReference type="OrthoDB" id="594893at2"/>
<dbReference type="EMBL" id="CP001100">
    <property type="protein sequence ID" value="ACF13765.1"/>
    <property type="molecule type" value="Genomic_DNA"/>
</dbReference>
<comment type="similarity">
    <text evidence="1">Belongs to the Fur family.</text>
</comment>
<dbReference type="Gene3D" id="1.10.10.10">
    <property type="entry name" value="Winged helix-like DNA-binding domain superfamily/Winged helix DNA-binding domain"/>
    <property type="match status" value="1"/>
</dbReference>
<dbReference type="GO" id="GO:0003700">
    <property type="term" value="F:DNA-binding transcription factor activity"/>
    <property type="evidence" value="ECO:0007669"/>
    <property type="project" value="InterPro"/>
</dbReference>
<evidence type="ECO:0000313" key="10">
    <source>
        <dbReference type="Proteomes" id="UP000001208"/>
    </source>
</evidence>
<keyword evidence="7" id="KW-0479">Metal-binding</keyword>
<dbReference type="InterPro" id="IPR036390">
    <property type="entry name" value="WH_DNA-bd_sf"/>
</dbReference>
<dbReference type="GO" id="GO:0000976">
    <property type="term" value="F:transcription cis-regulatory region binding"/>
    <property type="evidence" value="ECO:0007669"/>
    <property type="project" value="TreeGrafter"/>
</dbReference>
<keyword evidence="4" id="KW-0805">Transcription regulation</keyword>
<gene>
    <name evidence="9" type="ordered locus">Ctha_1302</name>
</gene>
<evidence type="ECO:0000256" key="4">
    <source>
        <dbReference type="ARBA" id="ARBA00023015"/>
    </source>
</evidence>
<dbReference type="Gene3D" id="3.30.1490.190">
    <property type="match status" value="1"/>
</dbReference>
<evidence type="ECO:0000256" key="2">
    <source>
        <dbReference type="ARBA" id="ARBA00022491"/>
    </source>
</evidence>
<evidence type="ECO:0000313" key="9">
    <source>
        <dbReference type="EMBL" id="ACF13765.1"/>
    </source>
</evidence>
<evidence type="ECO:0000256" key="3">
    <source>
        <dbReference type="ARBA" id="ARBA00022833"/>
    </source>
</evidence>
<keyword evidence="2" id="KW-0678">Repressor</keyword>
<dbReference type="Pfam" id="PF01475">
    <property type="entry name" value="FUR"/>
    <property type="match status" value="1"/>
</dbReference>
<reference evidence="9 10" key="1">
    <citation type="submission" date="2008-06" db="EMBL/GenBank/DDBJ databases">
        <title>Complete sequence of Chloroherpeton thalassium ATCC 35110.</title>
        <authorList>
            <consortium name="US DOE Joint Genome Institute"/>
            <person name="Lucas S."/>
            <person name="Copeland A."/>
            <person name="Lapidus A."/>
            <person name="Glavina del Rio T."/>
            <person name="Dalin E."/>
            <person name="Tice H."/>
            <person name="Bruce D."/>
            <person name="Goodwin L."/>
            <person name="Pitluck S."/>
            <person name="Schmutz J."/>
            <person name="Larimer F."/>
            <person name="Land M."/>
            <person name="Hauser L."/>
            <person name="Kyrpides N."/>
            <person name="Mikhailova N."/>
            <person name="Liu Z."/>
            <person name="Li T."/>
            <person name="Zhao F."/>
            <person name="Overmann J."/>
            <person name="Bryant D.A."/>
            <person name="Richardson P."/>
        </authorList>
    </citation>
    <scope>NUCLEOTIDE SEQUENCE [LARGE SCALE GENOMIC DNA]</scope>
    <source>
        <strain evidence="10">ATCC 35110 / GB-78</strain>
    </source>
</reference>
<organism evidence="9 10">
    <name type="scientific">Chloroherpeton thalassium (strain ATCC 35110 / GB-78)</name>
    <dbReference type="NCBI Taxonomy" id="517418"/>
    <lineage>
        <taxon>Bacteria</taxon>
        <taxon>Pseudomonadati</taxon>
        <taxon>Chlorobiota</taxon>
        <taxon>Chlorobiia</taxon>
        <taxon>Chlorobiales</taxon>
        <taxon>Chloroherpetonaceae</taxon>
        <taxon>Chloroherpeton</taxon>
    </lineage>
</organism>
<keyword evidence="10" id="KW-1185">Reference proteome</keyword>
<evidence type="ECO:0000256" key="1">
    <source>
        <dbReference type="ARBA" id="ARBA00007957"/>
    </source>
</evidence>
<dbReference type="KEGG" id="cts:Ctha_1302"/>
<dbReference type="InterPro" id="IPR043135">
    <property type="entry name" value="Fur_C"/>
</dbReference>
<dbReference type="STRING" id="517418.Ctha_1302"/>
<feature type="binding site" evidence="7">
    <location>
        <position position="133"/>
    </location>
    <ligand>
        <name>Zn(2+)</name>
        <dbReference type="ChEBI" id="CHEBI:29105"/>
    </ligand>
</feature>
<dbReference type="RefSeq" id="WP_012499849.1">
    <property type="nucleotide sequence ID" value="NC_011026.1"/>
</dbReference>